<evidence type="ECO:0000313" key="6">
    <source>
        <dbReference type="Proteomes" id="UP000002931"/>
    </source>
</evidence>
<feature type="domain" description="HTH araC/xylS-type" evidence="4">
    <location>
        <begin position="227"/>
        <end position="328"/>
    </location>
</feature>
<keyword evidence="6" id="KW-1185">Reference proteome</keyword>
<evidence type="ECO:0000256" key="2">
    <source>
        <dbReference type="ARBA" id="ARBA00023125"/>
    </source>
</evidence>
<dbReference type="OrthoDB" id="9816011at2"/>
<dbReference type="SMART" id="SM00342">
    <property type="entry name" value="HTH_ARAC"/>
    <property type="match status" value="1"/>
</dbReference>
<dbReference type="GO" id="GO:0043565">
    <property type="term" value="F:sequence-specific DNA binding"/>
    <property type="evidence" value="ECO:0007669"/>
    <property type="project" value="InterPro"/>
</dbReference>
<dbReference type="Proteomes" id="UP000002931">
    <property type="component" value="Unassembled WGS sequence"/>
</dbReference>
<dbReference type="InterPro" id="IPR018060">
    <property type="entry name" value="HTH_AraC"/>
</dbReference>
<dbReference type="PROSITE" id="PS01124">
    <property type="entry name" value="HTH_ARAC_FAMILY_2"/>
    <property type="match status" value="1"/>
</dbReference>
<dbReference type="GO" id="GO:0003700">
    <property type="term" value="F:DNA-binding transcription factor activity"/>
    <property type="evidence" value="ECO:0007669"/>
    <property type="project" value="InterPro"/>
</dbReference>
<dbReference type="InterPro" id="IPR035418">
    <property type="entry name" value="AraC-bd_2"/>
</dbReference>
<name>A3VI31_9RHOB</name>
<dbReference type="Pfam" id="PF12833">
    <property type="entry name" value="HTH_18"/>
    <property type="match status" value="1"/>
</dbReference>
<keyword evidence="2" id="KW-0238">DNA-binding</keyword>
<keyword evidence="1" id="KW-0805">Transcription regulation</keyword>
<reference evidence="5 6" key="1">
    <citation type="journal article" date="2010" name="J. Bacteriol.">
        <title>Genome sequences of Pelagibaca bermudensis HTCC2601T and Maritimibacter alkaliphilus HTCC2654T, the type strains of two marine Roseobacter genera.</title>
        <authorList>
            <person name="Thrash J.C."/>
            <person name="Cho J.C."/>
            <person name="Ferriera S."/>
            <person name="Johnson J."/>
            <person name="Vergin K.L."/>
            <person name="Giovannoni S.J."/>
        </authorList>
    </citation>
    <scope>NUCLEOTIDE SEQUENCE [LARGE SCALE GENOMIC DNA]</scope>
    <source>
        <strain evidence="5 6">HTCC2654</strain>
    </source>
</reference>
<evidence type="ECO:0000256" key="1">
    <source>
        <dbReference type="ARBA" id="ARBA00023015"/>
    </source>
</evidence>
<dbReference type="PANTHER" id="PTHR46796:SF6">
    <property type="entry name" value="ARAC SUBFAMILY"/>
    <property type="match status" value="1"/>
</dbReference>
<gene>
    <name evidence="5" type="ORF">RB2654_00970</name>
</gene>
<protein>
    <submittedName>
        <fullName evidence="5">Transcriptional regulator, AraC family protein</fullName>
    </submittedName>
</protein>
<evidence type="ECO:0000313" key="5">
    <source>
        <dbReference type="EMBL" id="EAQ12030.1"/>
    </source>
</evidence>
<sequence length="333" mass="35744">MDTRDETCATGDGPRRWDWRDVGARDAFAYYREGVCAAFMPLAAELGRDRHAGFRFAIASHDVGGAVLNHVRATAHTVTKGARELAASPAECYYLNLQLTGVCRIRQNGGEIALQRGDLGLFTSEAMELRHDEAPDLAVASLMVPKPALDARLSERRTRFDGRPKALSLNPALGALAADSAAALLAALTQGAPARAERLQSILLDLTVEAMTPDDAAPATRAATHRARILTALSRRACDPDFDLAACADATALTPRAIQRALAQTGDTFSDLLTDTRLATARRLLADPARAHLPIATLAADAGFRDPSHFGRLFATRMGTSPGAWRKTQTTRH</sequence>
<evidence type="ECO:0000256" key="3">
    <source>
        <dbReference type="ARBA" id="ARBA00023163"/>
    </source>
</evidence>
<dbReference type="AlphaFoldDB" id="A3VI31"/>
<accession>A3VI31</accession>
<keyword evidence="3" id="KW-0804">Transcription</keyword>
<dbReference type="RefSeq" id="WP_008327812.1">
    <property type="nucleotide sequence ID" value="NZ_CH902578.1"/>
</dbReference>
<dbReference type="PROSITE" id="PS00041">
    <property type="entry name" value="HTH_ARAC_FAMILY_1"/>
    <property type="match status" value="1"/>
</dbReference>
<dbReference type="InterPro" id="IPR018062">
    <property type="entry name" value="HTH_AraC-typ_CS"/>
</dbReference>
<dbReference type="STRING" id="314271.RB2654_00970"/>
<dbReference type="InterPro" id="IPR009057">
    <property type="entry name" value="Homeodomain-like_sf"/>
</dbReference>
<dbReference type="SUPFAM" id="SSF46689">
    <property type="entry name" value="Homeodomain-like"/>
    <property type="match status" value="1"/>
</dbReference>
<dbReference type="Pfam" id="PF14525">
    <property type="entry name" value="AraC_binding_2"/>
    <property type="match status" value="1"/>
</dbReference>
<dbReference type="PANTHER" id="PTHR46796">
    <property type="entry name" value="HTH-TYPE TRANSCRIPTIONAL ACTIVATOR RHAS-RELATED"/>
    <property type="match status" value="1"/>
</dbReference>
<organism evidence="5 6">
    <name type="scientific">Maritimibacter alkaliphilus HTCC2654</name>
    <dbReference type="NCBI Taxonomy" id="314271"/>
    <lineage>
        <taxon>Bacteria</taxon>
        <taxon>Pseudomonadati</taxon>
        <taxon>Pseudomonadota</taxon>
        <taxon>Alphaproteobacteria</taxon>
        <taxon>Rhodobacterales</taxon>
        <taxon>Roseobacteraceae</taxon>
        <taxon>Maritimibacter</taxon>
    </lineage>
</organism>
<dbReference type="InterPro" id="IPR050204">
    <property type="entry name" value="AraC_XylS_family_regulators"/>
</dbReference>
<dbReference type="HOGENOM" id="CLU_862799_0_0_5"/>
<dbReference type="eggNOG" id="COG2207">
    <property type="taxonomic scope" value="Bacteria"/>
</dbReference>
<evidence type="ECO:0000259" key="4">
    <source>
        <dbReference type="PROSITE" id="PS01124"/>
    </source>
</evidence>
<proteinExistence type="predicted"/>
<dbReference type="Gene3D" id="1.10.10.60">
    <property type="entry name" value="Homeodomain-like"/>
    <property type="match status" value="1"/>
</dbReference>
<comment type="caution">
    <text evidence="5">The sequence shown here is derived from an EMBL/GenBank/DDBJ whole genome shotgun (WGS) entry which is preliminary data.</text>
</comment>
<dbReference type="EMBL" id="AAMT01000010">
    <property type="protein sequence ID" value="EAQ12030.1"/>
    <property type="molecule type" value="Genomic_DNA"/>
</dbReference>